<comment type="similarity">
    <text evidence="1">Belongs to the glycosyl hydrolase 5 (cellulase A) family.</text>
</comment>
<sequence length="1163" mass="123725">MAVATQDPLEQIRRYCAEKPQELKAGVDAWTKQQPAWVEGLVAGVQGSFQGAFLGGIMGAVGKMNVDTAAAGGAPMAPQMLKMGGPFLQARNFAVMTGVNSGVAAFMKRWRGKEDVNNQLAAAFCSGASFSLISGGLSAGGAAPMPGAPTPNPLMAAFSAGVVFALFQGGFYKLGEMWGGPKTEDTEYVRVQAMLKSLGLAQYEKNVRKGLLNDTTLALWDSPSLQEVKIPPGPRLLILSHIDKYRDILRIAPAHSSGMAPPVGIGVLGAANIAQKNVKAICEADNCEVVAVGARDRGRAAALLERWGLAGSAAAYGSYEEVVADPRVQAVYIPLPSKLHLSWVLAAAAAGKHVLLEKPIAADEADLAGVLNACAEAGVQLMDGTMWMHCARTPLMQEALGTVGELRDVTSNFSFYGGPEFLEGNVRTDPAMDPLGCLGDLGWYCVRAMLWAYQWEPPTAVRAHTGAAFSERGVPLHMGATLVWPGRRLGHFECGFDRALVQTLDIGGTQGGLHLHDFVIPRSAARCSFTHTSKHGLTQFDLCEITERDEVVVETSKTQEVCMWEAFAALVQRCRAGGAPDPFWPKVADLTQRVLFAVKRSAPLAGALLLNLAAAAFAPSAGGRRLKQGDAEDTPPLVGGTCGSRGPSALPACCADKAAQEDGSCEADPSCTTPVDRCRTPPSPPPPSPKRQPPPPPKRQPPPPPKPAPTPTTIIVVPAPAPLPPPNNVTCFNMTATLLGLQAIQNTTLAELNTTSNATTLQAIAAVGLQQMYDWPPRPHPPPSPSPPPPSPALAQGMLQSNGTHVLADGQVWAGVGVNAIDEYKCGVCRGGNKLSQAETLRRLAVATDCLGATWVRYNVMDGVAPPADPYGINLLKESHALIDNPTRLATLDAAVALAAQKGIYFEIALWLSYTLTNPSNPPSLAGAPYSWPSAATVDWWRFVAARYKSQPHVFFGLLNEPQYNSNGAWDAQYTASVQPVVDAIRSTGATNLIAVGASRMWARFAEGFLTHPIVDTNWAAAVHFYLTPAETVAAYDKYCKTHACIVEEFGPAMEYTLAGSQQQVSLFLQWRLPFAGWIADEDCEPPMLVTTNAGISSCANGRPLRTNAWGDVTRNATGWNKTAGTPGPSEGRHLLHMTATLLGAEHHPRRAQPHQQRNHGAI</sequence>
<organism evidence="7 8">
    <name type="scientific">Micractinium conductrix</name>
    <dbReference type="NCBI Taxonomy" id="554055"/>
    <lineage>
        <taxon>Eukaryota</taxon>
        <taxon>Viridiplantae</taxon>
        <taxon>Chlorophyta</taxon>
        <taxon>core chlorophytes</taxon>
        <taxon>Trebouxiophyceae</taxon>
        <taxon>Chlorellales</taxon>
        <taxon>Chlorellaceae</taxon>
        <taxon>Chlorella clade</taxon>
        <taxon>Micractinium</taxon>
    </lineage>
</organism>
<evidence type="ECO:0000256" key="2">
    <source>
        <dbReference type="ARBA" id="ARBA00010928"/>
    </source>
</evidence>
<feature type="compositionally biased region" description="Pro residues" evidence="5">
    <location>
        <begin position="776"/>
        <end position="792"/>
    </location>
</feature>
<dbReference type="OrthoDB" id="2129491at2759"/>
<dbReference type="Gene3D" id="3.30.360.10">
    <property type="entry name" value="Dihydrodipicolinate Reductase, domain 2"/>
    <property type="match status" value="1"/>
</dbReference>
<dbReference type="Gene3D" id="3.20.20.80">
    <property type="entry name" value="Glycosidases"/>
    <property type="match status" value="1"/>
</dbReference>
<comment type="caution">
    <text evidence="7">The sequence shown here is derived from an EMBL/GenBank/DDBJ whole genome shotgun (WGS) entry which is preliminary data.</text>
</comment>
<dbReference type="InterPro" id="IPR001547">
    <property type="entry name" value="Glyco_hydro_5"/>
</dbReference>
<name>A0A2P6VRS6_9CHLO</name>
<evidence type="ECO:0000256" key="1">
    <source>
        <dbReference type="ARBA" id="ARBA00005641"/>
    </source>
</evidence>
<dbReference type="InterPro" id="IPR001660">
    <property type="entry name" value="SAM"/>
</dbReference>
<dbReference type="PANTHER" id="PTHR46368">
    <property type="match status" value="1"/>
</dbReference>
<accession>A0A2P6VRS6</accession>
<dbReference type="Proteomes" id="UP000239649">
    <property type="component" value="Unassembled WGS sequence"/>
</dbReference>
<evidence type="ECO:0000313" key="7">
    <source>
        <dbReference type="EMBL" id="PSC76806.1"/>
    </source>
</evidence>
<dbReference type="GO" id="GO:0004553">
    <property type="term" value="F:hydrolase activity, hydrolyzing O-glycosyl compounds"/>
    <property type="evidence" value="ECO:0007669"/>
    <property type="project" value="InterPro"/>
</dbReference>
<dbReference type="AlphaFoldDB" id="A0A2P6VRS6"/>
<keyword evidence="4" id="KW-0326">Glycosidase</keyword>
<dbReference type="Pfam" id="PF22725">
    <property type="entry name" value="GFO_IDH_MocA_C3"/>
    <property type="match status" value="1"/>
</dbReference>
<evidence type="ECO:0000313" key="8">
    <source>
        <dbReference type="Proteomes" id="UP000239649"/>
    </source>
</evidence>
<evidence type="ECO:0000259" key="6">
    <source>
        <dbReference type="SMART" id="SM00454"/>
    </source>
</evidence>
<dbReference type="PANTHER" id="PTHR46368:SF4">
    <property type="entry name" value="OS10G0403700 PROTEIN"/>
    <property type="match status" value="1"/>
</dbReference>
<feature type="compositionally biased region" description="Pro residues" evidence="5">
    <location>
        <begin position="681"/>
        <end position="710"/>
    </location>
</feature>
<feature type="domain" description="SAM" evidence="6">
    <location>
        <begin position="183"/>
        <end position="248"/>
    </location>
</feature>
<dbReference type="Pfam" id="PF01408">
    <property type="entry name" value="GFO_IDH_MocA"/>
    <property type="match status" value="1"/>
</dbReference>
<dbReference type="Gene3D" id="3.40.50.720">
    <property type="entry name" value="NAD(P)-binding Rossmann-like Domain"/>
    <property type="match status" value="1"/>
</dbReference>
<dbReference type="SMART" id="SM00454">
    <property type="entry name" value="SAM"/>
    <property type="match status" value="1"/>
</dbReference>
<feature type="region of interest" description="Disordered" evidence="5">
    <location>
        <begin position="774"/>
        <end position="797"/>
    </location>
</feature>
<dbReference type="GO" id="GO:0000272">
    <property type="term" value="P:polysaccharide catabolic process"/>
    <property type="evidence" value="ECO:0007669"/>
    <property type="project" value="InterPro"/>
</dbReference>
<dbReference type="InterPro" id="IPR055170">
    <property type="entry name" value="GFO_IDH_MocA-like_dom"/>
</dbReference>
<dbReference type="GO" id="GO:0000166">
    <property type="term" value="F:nucleotide binding"/>
    <property type="evidence" value="ECO:0007669"/>
    <property type="project" value="InterPro"/>
</dbReference>
<dbReference type="EMBL" id="LHPF02000001">
    <property type="protein sequence ID" value="PSC76806.1"/>
    <property type="molecule type" value="Genomic_DNA"/>
</dbReference>
<dbReference type="SUPFAM" id="SSF55347">
    <property type="entry name" value="Glyceraldehyde-3-phosphate dehydrogenase-like, C-terminal domain"/>
    <property type="match status" value="1"/>
</dbReference>
<dbReference type="CDD" id="cd09487">
    <property type="entry name" value="SAM_superfamily"/>
    <property type="match status" value="1"/>
</dbReference>
<feature type="region of interest" description="Disordered" evidence="5">
    <location>
        <begin position="662"/>
        <end position="714"/>
    </location>
</feature>
<dbReference type="SUPFAM" id="SSF51445">
    <property type="entry name" value="(Trans)glycosidases"/>
    <property type="match status" value="1"/>
</dbReference>
<evidence type="ECO:0000256" key="5">
    <source>
        <dbReference type="SAM" id="MobiDB-lite"/>
    </source>
</evidence>
<dbReference type="InterPro" id="IPR000683">
    <property type="entry name" value="Gfo/Idh/MocA-like_OxRdtase_N"/>
</dbReference>
<proteinExistence type="inferred from homology"/>
<gene>
    <name evidence="7" type="primary">g893</name>
    <name evidence="7" type="ORF">C2E20_0893</name>
</gene>
<keyword evidence="3" id="KW-0378">Hydrolase</keyword>
<dbReference type="SUPFAM" id="SSF51735">
    <property type="entry name" value="NAD(P)-binding Rossmann-fold domains"/>
    <property type="match status" value="1"/>
</dbReference>
<reference evidence="7 8" key="1">
    <citation type="journal article" date="2018" name="Plant J.">
        <title>Genome sequences of Chlorella sorokiniana UTEX 1602 and Micractinium conductrix SAG 241.80: implications to maltose excretion by a green alga.</title>
        <authorList>
            <person name="Arriola M.B."/>
            <person name="Velmurugan N."/>
            <person name="Zhang Y."/>
            <person name="Plunkett M.H."/>
            <person name="Hondzo H."/>
            <person name="Barney B.M."/>
        </authorList>
    </citation>
    <scope>NUCLEOTIDE SEQUENCE [LARGE SCALE GENOMIC DNA]</scope>
    <source>
        <strain evidence="7 8">SAG 241.80</strain>
    </source>
</reference>
<protein>
    <submittedName>
        <fullName evidence="7">Oxidoreductase</fullName>
    </submittedName>
</protein>
<comment type="similarity">
    <text evidence="2">Belongs to the Gfo/Idh/MocA family.</text>
</comment>
<dbReference type="InterPro" id="IPR017853">
    <property type="entry name" value="GH"/>
</dbReference>
<keyword evidence="8" id="KW-1185">Reference proteome</keyword>
<dbReference type="STRING" id="554055.A0A2P6VRS6"/>
<evidence type="ECO:0000256" key="4">
    <source>
        <dbReference type="ARBA" id="ARBA00023295"/>
    </source>
</evidence>
<evidence type="ECO:0000256" key="3">
    <source>
        <dbReference type="ARBA" id="ARBA00022801"/>
    </source>
</evidence>
<dbReference type="Pfam" id="PF00150">
    <property type="entry name" value="Cellulase"/>
    <property type="match status" value="1"/>
</dbReference>
<dbReference type="InterPro" id="IPR036291">
    <property type="entry name" value="NAD(P)-bd_dom_sf"/>
</dbReference>